<sequence>MSTYSRKGADSVRPYRSEPIGTVVRRARQERGLSQHALAEALMSLSNNYGVSRTEVARWERGKRVPGPYWRGWLSSVLDIPVERLGAAARTARAQRAGPVASVRTDITTAGDGCHG</sequence>
<dbReference type="PROSITE" id="PS50943">
    <property type="entry name" value="HTH_CROC1"/>
    <property type="match status" value="1"/>
</dbReference>
<comment type="caution">
    <text evidence="2">The sequence shown here is derived from an EMBL/GenBank/DDBJ whole genome shotgun (WGS) entry which is preliminary data.</text>
</comment>
<reference evidence="3" key="1">
    <citation type="journal article" date="2019" name="Int. J. Syst. Evol. Microbiol.">
        <title>The Global Catalogue of Microorganisms (GCM) 10K type strain sequencing project: providing services to taxonomists for standard genome sequencing and annotation.</title>
        <authorList>
            <consortium name="The Broad Institute Genomics Platform"/>
            <consortium name="The Broad Institute Genome Sequencing Center for Infectious Disease"/>
            <person name="Wu L."/>
            <person name="Ma J."/>
        </authorList>
    </citation>
    <scope>NUCLEOTIDE SEQUENCE [LARGE SCALE GENOMIC DNA]</scope>
    <source>
        <strain evidence="3">KCTC 32255</strain>
    </source>
</reference>
<evidence type="ECO:0000313" key="2">
    <source>
        <dbReference type="EMBL" id="MFC6866269.1"/>
    </source>
</evidence>
<accession>A0ABW2BUY1</accession>
<dbReference type="SUPFAM" id="SSF47413">
    <property type="entry name" value="lambda repressor-like DNA-binding domains"/>
    <property type="match status" value="1"/>
</dbReference>
<feature type="domain" description="HTH cro/C1-type" evidence="1">
    <location>
        <begin position="24"/>
        <end position="66"/>
    </location>
</feature>
<protein>
    <submittedName>
        <fullName evidence="2">Multiprotein-bridging factor 1 family protein</fullName>
    </submittedName>
</protein>
<evidence type="ECO:0000313" key="3">
    <source>
        <dbReference type="Proteomes" id="UP001596337"/>
    </source>
</evidence>
<dbReference type="EMBL" id="JBHSXX010000001">
    <property type="protein sequence ID" value="MFC6866269.1"/>
    <property type="molecule type" value="Genomic_DNA"/>
</dbReference>
<dbReference type="Gene3D" id="1.10.260.40">
    <property type="entry name" value="lambda repressor-like DNA-binding domains"/>
    <property type="match status" value="1"/>
</dbReference>
<dbReference type="SMART" id="SM00530">
    <property type="entry name" value="HTH_XRE"/>
    <property type="match status" value="1"/>
</dbReference>
<dbReference type="InterPro" id="IPR010982">
    <property type="entry name" value="Lambda_DNA-bd_dom_sf"/>
</dbReference>
<evidence type="ECO:0000259" key="1">
    <source>
        <dbReference type="PROSITE" id="PS50943"/>
    </source>
</evidence>
<dbReference type="CDD" id="cd00093">
    <property type="entry name" value="HTH_XRE"/>
    <property type="match status" value="1"/>
</dbReference>
<gene>
    <name evidence="2" type="ORF">ACFQGD_03840</name>
</gene>
<name>A0ABW2BUY1_9PSEU</name>
<organism evidence="2 3">
    <name type="scientific">Haloechinothrix salitolerans</name>
    <dbReference type="NCBI Taxonomy" id="926830"/>
    <lineage>
        <taxon>Bacteria</taxon>
        <taxon>Bacillati</taxon>
        <taxon>Actinomycetota</taxon>
        <taxon>Actinomycetes</taxon>
        <taxon>Pseudonocardiales</taxon>
        <taxon>Pseudonocardiaceae</taxon>
        <taxon>Haloechinothrix</taxon>
    </lineage>
</organism>
<dbReference type="InterPro" id="IPR001387">
    <property type="entry name" value="Cro/C1-type_HTH"/>
</dbReference>
<keyword evidence="3" id="KW-1185">Reference proteome</keyword>
<dbReference type="Proteomes" id="UP001596337">
    <property type="component" value="Unassembled WGS sequence"/>
</dbReference>
<proteinExistence type="predicted"/>
<dbReference type="RefSeq" id="WP_345400763.1">
    <property type="nucleotide sequence ID" value="NZ_BAABLA010000102.1"/>
</dbReference>
<dbReference type="Pfam" id="PF01381">
    <property type="entry name" value="HTH_3"/>
    <property type="match status" value="1"/>
</dbReference>